<dbReference type="OrthoDB" id="260519at2759"/>
<comment type="caution">
    <text evidence="5">Lacks conserved residue(s) required for the propagation of feature annotation.</text>
</comment>
<dbReference type="EMBL" id="SPLM01000146">
    <property type="protein sequence ID" value="TMW56009.1"/>
    <property type="molecule type" value="Genomic_DNA"/>
</dbReference>
<keyword evidence="5" id="KW-0472">Membrane</keyword>
<keyword evidence="9" id="KW-1185">Reference proteome</keyword>
<dbReference type="PROSITE" id="PS00191">
    <property type="entry name" value="CYTOCHROME_B5_1"/>
    <property type="match status" value="1"/>
</dbReference>
<dbReference type="Proteomes" id="UP000794436">
    <property type="component" value="Unassembled WGS sequence"/>
</dbReference>
<dbReference type="PROSITE" id="PS50181">
    <property type="entry name" value="FBOX"/>
    <property type="match status" value="1"/>
</dbReference>
<feature type="transmembrane region" description="Helical" evidence="5">
    <location>
        <begin position="331"/>
        <end position="355"/>
    </location>
</feature>
<evidence type="ECO:0000259" key="6">
    <source>
        <dbReference type="PROSITE" id="PS50181"/>
    </source>
</evidence>
<feature type="transmembrane region" description="Helical" evidence="5">
    <location>
        <begin position="21"/>
        <end position="39"/>
    </location>
</feature>
<dbReference type="InterPro" id="IPR050668">
    <property type="entry name" value="Cytochrome_b5"/>
</dbReference>
<organism evidence="8 9">
    <name type="scientific">Pythium oligandrum</name>
    <name type="common">Mycoparasitic fungus</name>
    <dbReference type="NCBI Taxonomy" id="41045"/>
    <lineage>
        <taxon>Eukaryota</taxon>
        <taxon>Sar</taxon>
        <taxon>Stramenopiles</taxon>
        <taxon>Oomycota</taxon>
        <taxon>Peronosporomycetes</taxon>
        <taxon>Pythiales</taxon>
        <taxon>Pythiaceae</taxon>
        <taxon>Pythium</taxon>
    </lineage>
</organism>
<keyword evidence="3 5" id="KW-0408">Iron</keyword>
<proteinExistence type="inferred from homology"/>
<evidence type="ECO:0000256" key="5">
    <source>
        <dbReference type="RuleBase" id="RU362121"/>
    </source>
</evidence>
<dbReference type="Pfam" id="PF12937">
    <property type="entry name" value="F-box-like"/>
    <property type="match status" value="1"/>
</dbReference>
<dbReference type="Gene3D" id="3.10.120.10">
    <property type="entry name" value="Cytochrome b5-like heme/steroid binding domain"/>
    <property type="match status" value="1"/>
</dbReference>
<dbReference type="SUPFAM" id="SSF81383">
    <property type="entry name" value="F-box domain"/>
    <property type="match status" value="1"/>
</dbReference>
<feature type="domain" description="Cytochrome b5 heme-binding" evidence="7">
    <location>
        <begin position="236"/>
        <end position="289"/>
    </location>
</feature>
<reference evidence="8" key="1">
    <citation type="submission" date="2019-03" db="EMBL/GenBank/DDBJ databases">
        <title>Long read genome sequence of the mycoparasitic Pythium oligandrum ATCC 38472 isolated from sugarbeet rhizosphere.</title>
        <authorList>
            <person name="Gaulin E."/>
        </authorList>
    </citation>
    <scope>NUCLEOTIDE SEQUENCE</scope>
    <source>
        <strain evidence="8">ATCC 38472_TT</strain>
    </source>
</reference>
<comment type="similarity">
    <text evidence="4 5">Belongs to the cytochrome b5 family.</text>
</comment>
<gene>
    <name evidence="8" type="ORF">Poli38472_008657</name>
</gene>
<accession>A0A8K1FCN7</accession>
<dbReference type="PANTHER" id="PTHR19359:SF25">
    <property type="entry name" value="CYTOCHROME B5 HEME-BINDING DOMAIN-CONTAINING PROTEIN"/>
    <property type="match status" value="1"/>
</dbReference>
<feature type="domain" description="F-box" evidence="6">
    <location>
        <begin position="139"/>
        <end position="187"/>
    </location>
</feature>
<dbReference type="SUPFAM" id="SSF55856">
    <property type="entry name" value="Cytochrome b5-like heme/steroid binding domain"/>
    <property type="match status" value="1"/>
</dbReference>
<evidence type="ECO:0000256" key="1">
    <source>
        <dbReference type="ARBA" id="ARBA00022617"/>
    </source>
</evidence>
<comment type="caution">
    <text evidence="8">The sequence shown here is derived from an EMBL/GenBank/DDBJ whole genome shotgun (WGS) entry which is preliminary data.</text>
</comment>
<evidence type="ECO:0000256" key="4">
    <source>
        <dbReference type="ARBA" id="ARBA00038168"/>
    </source>
</evidence>
<dbReference type="PANTHER" id="PTHR19359">
    <property type="entry name" value="CYTOCHROME B5"/>
    <property type="match status" value="1"/>
</dbReference>
<dbReference type="InterPro" id="IPR036400">
    <property type="entry name" value="Cyt_B5-like_heme/steroid_sf"/>
</dbReference>
<evidence type="ECO:0000256" key="3">
    <source>
        <dbReference type="ARBA" id="ARBA00023004"/>
    </source>
</evidence>
<dbReference type="SMART" id="SM01117">
    <property type="entry name" value="Cyt-b5"/>
    <property type="match status" value="1"/>
</dbReference>
<evidence type="ECO:0008006" key="10">
    <source>
        <dbReference type="Google" id="ProtNLM"/>
    </source>
</evidence>
<dbReference type="GO" id="GO:0020037">
    <property type="term" value="F:heme binding"/>
    <property type="evidence" value="ECO:0007669"/>
    <property type="project" value="UniProtKB-UniRule"/>
</dbReference>
<dbReference type="InterPro" id="IPR001810">
    <property type="entry name" value="F-box_dom"/>
</dbReference>
<dbReference type="Gene3D" id="1.20.1280.50">
    <property type="match status" value="1"/>
</dbReference>
<evidence type="ECO:0000256" key="2">
    <source>
        <dbReference type="ARBA" id="ARBA00022723"/>
    </source>
</evidence>
<sequence>MQSHSAMTKEPNALKTRTGNALVQFLFITAVTGVAYQFLTSRHEVDVSTSEYGGHRMNALPWNDAAALKRHRASRETVSTTEFSCFMACIGLFGLMQRKKQRDENERIETMRAIKRQKAASTSLHVAVKEQTALALTHADVLSALPVEIQLELLDFIPPQDLVSCAMVCSSWNELTGDHASDLWKRAFIRDFHESGERFGPIFPRICWRQYYFLHHLSRAVEVARLMELTANRKCMVIKGMVYDVTDFLDMHPGGYHVIGDVIGTDATDLWYQFQHSSEARTMMADFLVRDDVLMAQKQIRESETDGVTTKTLVLNGNLASVQRKWDHISWYLAHAHIFGGLSSVFLDVSLRFTMRNMKGARRRRMACT</sequence>
<dbReference type="SMART" id="SM00256">
    <property type="entry name" value="FBOX"/>
    <property type="match status" value="1"/>
</dbReference>
<dbReference type="GO" id="GO:0016020">
    <property type="term" value="C:membrane"/>
    <property type="evidence" value="ECO:0007669"/>
    <property type="project" value="TreeGrafter"/>
</dbReference>
<evidence type="ECO:0000313" key="9">
    <source>
        <dbReference type="Proteomes" id="UP000794436"/>
    </source>
</evidence>
<dbReference type="PROSITE" id="PS50255">
    <property type="entry name" value="CYTOCHROME_B5_2"/>
    <property type="match status" value="1"/>
</dbReference>
<dbReference type="InterPro" id="IPR001199">
    <property type="entry name" value="Cyt_B5-like_heme/steroid-bd"/>
</dbReference>
<evidence type="ECO:0000259" key="7">
    <source>
        <dbReference type="PROSITE" id="PS50255"/>
    </source>
</evidence>
<protein>
    <recommendedName>
        <fullName evidence="10">Cytochrome b5 heme-binding domain-containing protein</fullName>
    </recommendedName>
</protein>
<dbReference type="AlphaFoldDB" id="A0A8K1FCN7"/>
<keyword evidence="2 5" id="KW-0479">Metal-binding</keyword>
<keyword evidence="5" id="KW-0812">Transmembrane</keyword>
<dbReference type="InterPro" id="IPR036047">
    <property type="entry name" value="F-box-like_dom_sf"/>
</dbReference>
<keyword evidence="1 5" id="KW-0349">Heme</keyword>
<name>A0A8K1FCN7_PYTOL</name>
<evidence type="ECO:0000313" key="8">
    <source>
        <dbReference type="EMBL" id="TMW56009.1"/>
    </source>
</evidence>
<dbReference type="GO" id="GO:0046872">
    <property type="term" value="F:metal ion binding"/>
    <property type="evidence" value="ECO:0007669"/>
    <property type="project" value="UniProtKB-UniRule"/>
</dbReference>
<keyword evidence="5" id="KW-1133">Transmembrane helix</keyword>
<dbReference type="Pfam" id="PF00173">
    <property type="entry name" value="Cyt-b5"/>
    <property type="match status" value="1"/>
</dbReference>
<dbReference type="InterPro" id="IPR018506">
    <property type="entry name" value="Cyt_B5_heme-BS"/>
</dbReference>